<organism evidence="2 3">
    <name type="scientific">Uabimicrobium amorphum</name>
    <dbReference type="NCBI Taxonomy" id="2596890"/>
    <lineage>
        <taxon>Bacteria</taxon>
        <taxon>Pseudomonadati</taxon>
        <taxon>Planctomycetota</taxon>
        <taxon>Candidatus Uabimicrobiia</taxon>
        <taxon>Candidatus Uabimicrobiales</taxon>
        <taxon>Candidatus Uabimicrobiaceae</taxon>
        <taxon>Candidatus Uabimicrobium</taxon>
    </lineage>
</organism>
<dbReference type="OrthoDB" id="239224at2"/>
<name>A0A5S9F2C3_UABAM</name>
<dbReference type="AlphaFoldDB" id="A0A5S9F2C3"/>
<evidence type="ECO:0000256" key="1">
    <source>
        <dbReference type="SAM" id="Phobius"/>
    </source>
</evidence>
<dbReference type="EMBL" id="AP019860">
    <property type="protein sequence ID" value="BBM83101.1"/>
    <property type="molecule type" value="Genomic_DNA"/>
</dbReference>
<sequence length="603" mass="71143">MQGKNHIIGFFMGCLAVFALWFALQLQEYSFAVAILLSIISGGLGHLLGCILFQVAPRTTLIALFLSFIFYTTYFIPEINKHRKELNPNKEEFLKTAPPELVMTTTALGGLRGFIIDMLWLRATKLRDEGKHYEIIQLYDLIGKLEPRLPSIWEFTAWEMSYNIAASTPKREEKWRWIWKGVEQLRNYGIRYNPGAYKLYWQLAFIFFHKAGVNNQEKHGSYFQQQIIKMSNDILGSRPNLKFLVDVPRSYLQLLKHPNIQFLIQTKGVDYVRDMDDKISQKTTLLSVGELLKSELQNQPPPASDEEKQKLLKGYSLLQKHWVVKNLWEKLRMTPQKMYAIEKKYIAIDWRLAAAHSLYWAQEGVDIQNQKPESWLENEQNRVNVQNMNRLRFNALREIFEYGFPVDFEDNQLICIPNFNVIKPLNKVFMELQDVWGERGIVSHEEFLRDVVKTTYVYGRKDLAMKYYKKMKKLFKNPKYNQDLEQYVILEIARKIDYWGRAHEIEAYIIGFLKRGYLDLFRNYVDEEGKKRAIEFHQFAKLVHVQYVKRHGELKHMAKPYVYFVKTAQKSIKKTLISQNGKKRGQQIWSNIRAAYPELIAID</sequence>
<keyword evidence="3" id="KW-1185">Reference proteome</keyword>
<dbReference type="KEGG" id="uam:UABAM_01452"/>
<keyword evidence="1" id="KW-0472">Membrane</keyword>
<keyword evidence="1" id="KW-1133">Transmembrane helix</keyword>
<feature type="transmembrane region" description="Helical" evidence="1">
    <location>
        <begin position="31"/>
        <end position="55"/>
    </location>
</feature>
<dbReference type="Proteomes" id="UP000326354">
    <property type="component" value="Chromosome"/>
</dbReference>
<dbReference type="RefSeq" id="WP_151967317.1">
    <property type="nucleotide sequence ID" value="NZ_AP019860.1"/>
</dbReference>
<feature type="transmembrane region" description="Helical" evidence="1">
    <location>
        <begin position="6"/>
        <end position="24"/>
    </location>
</feature>
<reference evidence="2 3" key="1">
    <citation type="submission" date="2019-08" db="EMBL/GenBank/DDBJ databases">
        <title>Complete genome sequence of Candidatus Uab amorphum.</title>
        <authorList>
            <person name="Shiratori T."/>
            <person name="Suzuki S."/>
            <person name="Kakizawa Y."/>
            <person name="Ishida K."/>
        </authorList>
    </citation>
    <scope>NUCLEOTIDE SEQUENCE [LARGE SCALE GENOMIC DNA]</scope>
    <source>
        <strain evidence="2 3">SRT547</strain>
    </source>
</reference>
<keyword evidence="1" id="KW-0812">Transmembrane</keyword>
<gene>
    <name evidence="2" type="ORF">UABAM_01452</name>
</gene>
<evidence type="ECO:0000313" key="3">
    <source>
        <dbReference type="Proteomes" id="UP000326354"/>
    </source>
</evidence>
<accession>A0A5S9F2C3</accession>
<feature type="transmembrane region" description="Helical" evidence="1">
    <location>
        <begin position="61"/>
        <end position="80"/>
    </location>
</feature>
<proteinExistence type="predicted"/>
<protein>
    <submittedName>
        <fullName evidence="2">Uncharacterized protein</fullName>
    </submittedName>
</protein>
<evidence type="ECO:0000313" key="2">
    <source>
        <dbReference type="EMBL" id="BBM83101.1"/>
    </source>
</evidence>